<dbReference type="PANTHER" id="PTHR21234:SF30">
    <property type="entry name" value="PHOSPHORYLASE SUPERFAMILY PROTEIN"/>
    <property type="match status" value="1"/>
</dbReference>
<dbReference type="Pfam" id="PF01048">
    <property type="entry name" value="PNP_UDP_1"/>
    <property type="match status" value="1"/>
</dbReference>
<accession>A0AAV8SZ22</accession>
<dbReference type="GO" id="GO:0003824">
    <property type="term" value="F:catalytic activity"/>
    <property type="evidence" value="ECO:0007669"/>
    <property type="project" value="InterPro"/>
</dbReference>
<dbReference type="AlphaFoldDB" id="A0AAV8SZ22"/>
<gene>
    <name evidence="3" type="ORF">K2173_004171</name>
</gene>
<dbReference type="CDD" id="cd09008">
    <property type="entry name" value="MTAN"/>
    <property type="match status" value="1"/>
</dbReference>
<comment type="caution">
    <text evidence="3">The sequence shown here is derived from an EMBL/GenBank/DDBJ whole genome shotgun (WGS) entry which is preliminary data.</text>
</comment>
<dbReference type="GO" id="GO:0009116">
    <property type="term" value="P:nucleoside metabolic process"/>
    <property type="evidence" value="ECO:0007669"/>
    <property type="project" value="InterPro"/>
</dbReference>
<dbReference type="Gene3D" id="3.40.50.1580">
    <property type="entry name" value="Nucleoside phosphorylase domain"/>
    <property type="match status" value="1"/>
</dbReference>
<dbReference type="Proteomes" id="UP001159364">
    <property type="component" value="Linkage Group LG07"/>
</dbReference>
<organism evidence="3 4">
    <name type="scientific">Erythroxylum novogranatense</name>
    <dbReference type="NCBI Taxonomy" id="1862640"/>
    <lineage>
        <taxon>Eukaryota</taxon>
        <taxon>Viridiplantae</taxon>
        <taxon>Streptophyta</taxon>
        <taxon>Embryophyta</taxon>
        <taxon>Tracheophyta</taxon>
        <taxon>Spermatophyta</taxon>
        <taxon>Magnoliopsida</taxon>
        <taxon>eudicotyledons</taxon>
        <taxon>Gunneridae</taxon>
        <taxon>Pentapetalae</taxon>
        <taxon>rosids</taxon>
        <taxon>fabids</taxon>
        <taxon>Malpighiales</taxon>
        <taxon>Erythroxylaceae</taxon>
        <taxon>Erythroxylum</taxon>
    </lineage>
</organism>
<evidence type="ECO:0000259" key="2">
    <source>
        <dbReference type="Pfam" id="PF01048"/>
    </source>
</evidence>
<keyword evidence="4" id="KW-1185">Reference proteome</keyword>
<sequence>MAAGRVKSCFLLQVLFSLVIINVSLAFPPKQMKSMDIIKEVNHKGPYLGLITVYPPEEKAFWKTAAFKPDKKHPYVDLSGRRFRVGKVQGRKVIYVRCGVGMVNAAAATQQMLDVFDMKGVVHFGIAGNSNNSMSIGDVSIPKQIAHTGIWDWLNPDEVLPSNDVAHLDFGSYNVPKGDGANLLGRIGYSNEQLFSESGKANTGTEIFWLKISHRWLQFAAGLEGMELERCVNSSLCLPQQPKVVVGLKGSTANIFIDNAAYRDFLYQTFAVSSVDMESGAVVMTSLSNGYPVIVIRGLSDLAGSQKGQNAIQTYGSLAALNAAKVVVQFIAKLPRYESGR</sequence>
<dbReference type="EMBL" id="JAIWQS010000007">
    <property type="protein sequence ID" value="KAJ8759164.1"/>
    <property type="molecule type" value="Genomic_DNA"/>
</dbReference>
<dbReference type="InterPro" id="IPR000845">
    <property type="entry name" value="Nucleoside_phosphorylase_d"/>
</dbReference>
<feature type="signal peptide" evidence="1">
    <location>
        <begin position="1"/>
        <end position="26"/>
    </location>
</feature>
<reference evidence="3 4" key="1">
    <citation type="submission" date="2021-09" db="EMBL/GenBank/DDBJ databases">
        <title>Genomic insights and catalytic innovation underlie evolution of tropane alkaloids biosynthesis.</title>
        <authorList>
            <person name="Wang Y.-J."/>
            <person name="Tian T."/>
            <person name="Huang J.-P."/>
            <person name="Huang S.-X."/>
        </authorList>
    </citation>
    <scope>NUCLEOTIDE SEQUENCE [LARGE SCALE GENOMIC DNA]</scope>
    <source>
        <strain evidence="3">KIB-2018</strain>
        <tissue evidence="3">Leaf</tissue>
    </source>
</reference>
<feature type="chain" id="PRO_5043350448" description="Nucleoside phosphorylase domain-containing protein" evidence="1">
    <location>
        <begin position="27"/>
        <end position="341"/>
    </location>
</feature>
<evidence type="ECO:0000313" key="4">
    <source>
        <dbReference type="Proteomes" id="UP001159364"/>
    </source>
</evidence>
<name>A0AAV8SZ22_9ROSI</name>
<protein>
    <recommendedName>
        <fullName evidence="2">Nucleoside phosphorylase domain-containing protein</fullName>
    </recommendedName>
</protein>
<evidence type="ECO:0000313" key="3">
    <source>
        <dbReference type="EMBL" id="KAJ8759164.1"/>
    </source>
</evidence>
<dbReference type="SUPFAM" id="SSF53167">
    <property type="entry name" value="Purine and uridine phosphorylases"/>
    <property type="match status" value="1"/>
</dbReference>
<keyword evidence="1" id="KW-0732">Signal</keyword>
<evidence type="ECO:0000256" key="1">
    <source>
        <dbReference type="SAM" id="SignalP"/>
    </source>
</evidence>
<proteinExistence type="predicted"/>
<dbReference type="PANTHER" id="PTHR21234">
    <property type="entry name" value="PURINE NUCLEOSIDE PHOSPHORYLASE"/>
    <property type="match status" value="1"/>
</dbReference>
<dbReference type="InterPro" id="IPR035994">
    <property type="entry name" value="Nucleoside_phosphorylase_sf"/>
</dbReference>
<feature type="domain" description="Nucleoside phosphorylase" evidence="2">
    <location>
        <begin position="49"/>
        <end position="332"/>
    </location>
</feature>